<dbReference type="PANTHER" id="PTHR12652:SF50">
    <property type="entry name" value="PEROXIN 11"/>
    <property type="match status" value="1"/>
</dbReference>
<sequence>MANAASQIIFHPAVSQALKFGGTTTGRDKTYRAIQYFARFYAWHLFNKGDSQEAARWIALKGHLGTARKLMRLGKPIEHLQAALRATFSAGPGEEIVTTIARQLSYFGYLTYDAIVWAHSIKLVTLSPEMAKKVAKRAFQFWFAGITFSLIHGVFKAARLAKEAKSLQESRVWGEKDLAEEAARETRLSAVDSARKNNRQQLTMDLLDIWIPATGAQLLNINEGTLGILGLISSLMGAKTQWKAVNGKN</sequence>
<dbReference type="OrthoDB" id="411017at2759"/>
<keyword evidence="6" id="KW-1185">Reference proteome</keyword>
<evidence type="ECO:0000313" key="5">
    <source>
        <dbReference type="EMBL" id="KIM48082.1"/>
    </source>
</evidence>
<dbReference type="HOGENOM" id="CLU_049216_0_0_1"/>
<evidence type="ECO:0000313" key="6">
    <source>
        <dbReference type="Proteomes" id="UP000053424"/>
    </source>
</evidence>
<keyword evidence="1" id="KW-0962">Peroxisome biogenesis</keyword>
<comment type="subcellular location">
    <subcellularLocation>
        <location evidence="4">Peroxisome membrane</location>
    </subcellularLocation>
</comment>
<reference evidence="5 6" key="1">
    <citation type="submission" date="2014-04" db="EMBL/GenBank/DDBJ databases">
        <authorList>
            <consortium name="DOE Joint Genome Institute"/>
            <person name="Kuo A."/>
            <person name="Gay G."/>
            <person name="Dore J."/>
            <person name="Kohler A."/>
            <person name="Nagy L.G."/>
            <person name="Floudas D."/>
            <person name="Copeland A."/>
            <person name="Barry K.W."/>
            <person name="Cichocki N."/>
            <person name="Veneault-Fourrey C."/>
            <person name="LaButti K."/>
            <person name="Lindquist E.A."/>
            <person name="Lipzen A."/>
            <person name="Lundell T."/>
            <person name="Morin E."/>
            <person name="Murat C."/>
            <person name="Sun H."/>
            <person name="Tunlid A."/>
            <person name="Henrissat B."/>
            <person name="Grigoriev I.V."/>
            <person name="Hibbett D.S."/>
            <person name="Martin F."/>
            <person name="Nordberg H.P."/>
            <person name="Cantor M.N."/>
            <person name="Hua S.X."/>
        </authorList>
    </citation>
    <scope>NUCLEOTIDE SEQUENCE [LARGE SCALE GENOMIC DNA]</scope>
    <source>
        <strain evidence="6">h7</strain>
    </source>
</reference>
<dbReference type="EMBL" id="KN831769">
    <property type="protein sequence ID" value="KIM48082.1"/>
    <property type="molecule type" value="Genomic_DNA"/>
</dbReference>
<evidence type="ECO:0000256" key="2">
    <source>
        <dbReference type="ARBA" id="ARBA00023136"/>
    </source>
</evidence>
<keyword evidence="2" id="KW-0472">Membrane</keyword>
<evidence type="ECO:0000256" key="1">
    <source>
        <dbReference type="ARBA" id="ARBA00022593"/>
    </source>
</evidence>
<evidence type="ECO:0000256" key="3">
    <source>
        <dbReference type="ARBA" id="ARBA00023140"/>
    </source>
</evidence>
<accession>A0A0C2Z4E7</accession>
<gene>
    <name evidence="5" type="ORF">M413DRAFT_439792</name>
</gene>
<dbReference type="GO" id="GO:0016559">
    <property type="term" value="P:peroxisome fission"/>
    <property type="evidence" value="ECO:0007669"/>
    <property type="project" value="InterPro"/>
</dbReference>
<evidence type="ECO:0008006" key="7">
    <source>
        <dbReference type="Google" id="ProtNLM"/>
    </source>
</evidence>
<dbReference type="GO" id="GO:0005778">
    <property type="term" value="C:peroxisomal membrane"/>
    <property type="evidence" value="ECO:0007669"/>
    <property type="project" value="UniProtKB-SubCell"/>
</dbReference>
<protein>
    <recommendedName>
        <fullName evidence="7">Peroxisomal biogenesis factor 11</fullName>
    </recommendedName>
</protein>
<dbReference type="Pfam" id="PF05648">
    <property type="entry name" value="PEX11"/>
    <property type="match status" value="1"/>
</dbReference>
<dbReference type="InterPro" id="IPR008733">
    <property type="entry name" value="PEX11"/>
</dbReference>
<name>A0A0C2Z4E7_HEBCY</name>
<proteinExistence type="predicted"/>
<dbReference type="STRING" id="686832.A0A0C2Z4E7"/>
<evidence type="ECO:0000256" key="4">
    <source>
        <dbReference type="ARBA" id="ARBA00046271"/>
    </source>
</evidence>
<dbReference type="PANTHER" id="PTHR12652">
    <property type="entry name" value="PEROXISOMAL BIOGENESIS FACTOR 11"/>
    <property type="match status" value="1"/>
</dbReference>
<dbReference type="AlphaFoldDB" id="A0A0C2Z4E7"/>
<dbReference type="Proteomes" id="UP000053424">
    <property type="component" value="Unassembled WGS sequence"/>
</dbReference>
<organism evidence="5 6">
    <name type="scientific">Hebeloma cylindrosporum</name>
    <dbReference type="NCBI Taxonomy" id="76867"/>
    <lineage>
        <taxon>Eukaryota</taxon>
        <taxon>Fungi</taxon>
        <taxon>Dikarya</taxon>
        <taxon>Basidiomycota</taxon>
        <taxon>Agaricomycotina</taxon>
        <taxon>Agaricomycetes</taxon>
        <taxon>Agaricomycetidae</taxon>
        <taxon>Agaricales</taxon>
        <taxon>Agaricineae</taxon>
        <taxon>Hymenogastraceae</taxon>
        <taxon>Hebeloma</taxon>
    </lineage>
</organism>
<reference evidence="6" key="2">
    <citation type="submission" date="2015-01" db="EMBL/GenBank/DDBJ databases">
        <title>Evolutionary Origins and Diversification of the Mycorrhizal Mutualists.</title>
        <authorList>
            <consortium name="DOE Joint Genome Institute"/>
            <consortium name="Mycorrhizal Genomics Consortium"/>
            <person name="Kohler A."/>
            <person name="Kuo A."/>
            <person name="Nagy L.G."/>
            <person name="Floudas D."/>
            <person name="Copeland A."/>
            <person name="Barry K.W."/>
            <person name="Cichocki N."/>
            <person name="Veneault-Fourrey C."/>
            <person name="LaButti K."/>
            <person name="Lindquist E.A."/>
            <person name="Lipzen A."/>
            <person name="Lundell T."/>
            <person name="Morin E."/>
            <person name="Murat C."/>
            <person name="Riley R."/>
            <person name="Ohm R."/>
            <person name="Sun H."/>
            <person name="Tunlid A."/>
            <person name="Henrissat B."/>
            <person name="Grigoriev I.V."/>
            <person name="Hibbett D.S."/>
            <person name="Martin F."/>
        </authorList>
    </citation>
    <scope>NUCLEOTIDE SEQUENCE [LARGE SCALE GENOMIC DNA]</scope>
    <source>
        <strain evidence="6">h7</strain>
    </source>
</reference>
<keyword evidence="3" id="KW-0576">Peroxisome</keyword>